<dbReference type="EMBL" id="CAXKWB010029928">
    <property type="protein sequence ID" value="CAL4136747.1"/>
    <property type="molecule type" value="Genomic_DNA"/>
</dbReference>
<dbReference type="PANTHER" id="PTHR11012:SF30">
    <property type="entry name" value="PROTEIN KINASE-LIKE DOMAIN-CONTAINING"/>
    <property type="match status" value="1"/>
</dbReference>
<proteinExistence type="predicted"/>
<evidence type="ECO:0000259" key="1">
    <source>
        <dbReference type="SMART" id="SM00587"/>
    </source>
</evidence>
<comment type="caution">
    <text evidence="2">The sequence shown here is derived from an EMBL/GenBank/DDBJ whole genome shotgun (WGS) entry which is preliminary data.</text>
</comment>
<dbReference type="Gene3D" id="3.90.1200.10">
    <property type="match status" value="1"/>
</dbReference>
<feature type="domain" description="CHK kinase-like" evidence="1">
    <location>
        <begin position="1"/>
        <end position="186"/>
    </location>
</feature>
<dbReference type="SUPFAM" id="SSF56112">
    <property type="entry name" value="Protein kinase-like (PK-like)"/>
    <property type="match status" value="1"/>
</dbReference>
<dbReference type="InterPro" id="IPR011009">
    <property type="entry name" value="Kinase-like_dom_sf"/>
</dbReference>
<organism evidence="2 3">
    <name type="scientific">Meganyctiphanes norvegica</name>
    <name type="common">Northern krill</name>
    <name type="synonym">Thysanopoda norvegica</name>
    <dbReference type="NCBI Taxonomy" id="48144"/>
    <lineage>
        <taxon>Eukaryota</taxon>
        <taxon>Metazoa</taxon>
        <taxon>Ecdysozoa</taxon>
        <taxon>Arthropoda</taxon>
        <taxon>Crustacea</taxon>
        <taxon>Multicrustacea</taxon>
        <taxon>Malacostraca</taxon>
        <taxon>Eumalacostraca</taxon>
        <taxon>Eucarida</taxon>
        <taxon>Euphausiacea</taxon>
        <taxon>Euphausiidae</taxon>
        <taxon>Meganyctiphanes</taxon>
    </lineage>
</organism>
<evidence type="ECO:0000313" key="2">
    <source>
        <dbReference type="EMBL" id="CAL4136747.1"/>
    </source>
</evidence>
<dbReference type="InterPro" id="IPR015897">
    <property type="entry name" value="CHK_kinase-like"/>
</dbReference>
<dbReference type="PANTHER" id="PTHR11012">
    <property type="entry name" value="PROTEIN KINASE-LIKE DOMAIN-CONTAINING"/>
    <property type="match status" value="1"/>
</dbReference>
<dbReference type="AlphaFoldDB" id="A0AAV2RPN7"/>
<evidence type="ECO:0000313" key="3">
    <source>
        <dbReference type="Proteomes" id="UP001497623"/>
    </source>
</evidence>
<dbReference type="Pfam" id="PF02958">
    <property type="entry name" value="EcKL"/>
    <property type="match status" value="1"/>
</dbReference>
<dbReference type="Proteomes" id="UP001497623">
    <property type="component" value="Unassembled WGS sequence"/>
</dbReference>
<gene>
    <name evidence="2" type="ORF">MNOR_LOCUS27861</name>
</gene>
<accession>A0AAV2RPN7</accession>
<feature type="non-terminal residue" evidence="2">
    <location>
        <position position="1"/>
    </location>
</feature>
<dbReference type="InterPro" id="IPR004119">
    <property type="entry name" value="EcKL"/>
</dbReference>
<keyword evidence="3" id="KW-1185">Reference proteome</keyword>
<sequence length="272" mass="31513">YRRNKRLGLDAPHTQLVIQELGRFHAASQLVETALGTKIQDKYPTFKGKIWCENMTSLRPWMSSLFEDTISLAKKEGSKYDGVLRWLEKSQKTILELLDHYVKDDAPQFSVLGHGDCWTGNIMFRYTEDNELKDVRIYDFQDIRKTSVAIDLNNLFYNVMNGTSRKAHRQKLLSLYYNSFRDVITGTGRSPPFTLKQLDDECRKKMVFGVLKGIMYTKMTIGAPEVLNDWNVREEIKDGKAQSSVKGDSNEEEIRQRFLDIFEEMIQFGIVG</sequence>
<name>A0AAV2RPN7_MEGNR</name>
<reference evidence="2 3" key="1">
    <citation type="submission" date="2024-05" db="EMBL/GenBank/DDBJ databases">
        <authorList>
            <person name="Wallberg A."/>
        </authorList>
    </citation>
    <scope>NUCLEOTIDE SEQUENCE [LARGE SCALE GENOMIC DNA]</scope>
</reference>
<dbReference type="SMART" id="SM00587">
    <property type="entry name" value="CHK"/>
    <property type="match status" value="1"/>
</dbReference>
<protein>
    <recommendedName>
        <fullName evidence="1">CHK kinase-like domain-containing protein</fullName>
    </recommendedName>
</protein>